<evidence type="ECO:0000259" key="4">
    <source>
        <dbReference type="Pfam" id="PF00425"/>
    </source>
</evidence>
<dbReference type="InterPro" id="IPR005802">
    <property type="entry name" value="ADC_synth_comp_1"/>
</dbReference>
<comment type="caution">
    <text evidence="6">The sequence shown here is derived from an EMBL/GenBank/DDBJ whole genome shotgun (WGS) entry which is preliminary data.</text>
</comment>
<evidence type="ECO:0000313" key="6">
    <source>
        <dbReference type="EMBL" id="GGA74039.1"/>
    </source>
</evidence>
<dbReference type="Gene3D" id="3.60.120.10">
    <property type="entry name" value="Anthranilate synthase"/>
    <property type="match status" value="1"/>
</dbReference>
<dbReference type="NCBIfam" id="TIGR00553">
    <property type="entry name" value="pabB"/>
    <property type="match status" value="1"/>
</dbReference>
<protein>
    <recommendedName>
        <fullName evidence="1">aminodeoxychorismate synthase</fullName>
        <ecNumber evidence="1">2.6.1.85</ecNumber>
    </recommendedName>
</protein>
<gene>
    <name evidence="6" type="ORF">GCM10011369_14860</name>
</gene>
<feature type="domain" description="Chorismate-utilising enzyme C-terminal" evidence="4">
    <location>
        <begin position="198"/>
        <end position="452"/>
    </location>
</feature>
<feature type="compositionally biased region" description="Basic and acidic residues" evidence="3">
    <location>
        <begin position="287"/>
        <end position="304"/>
    </location>
</feature>
<dbReference type="Proteomes" id="UP000619743">
    <property type="component" value="Unassembled WGS sequence"/>
</dbReference>
<accession>A0A8J2XNR6</accession>
<name>A0A8J2XNR6_9GAMM</name>
<feature type="domain" description="Anthranilate synthase component I N-terminal" evidence="5">
    <location>
        <begin position="18"/>
        <end position="160"/>
    </location>
</feature>
<organism evidence="6 7">
    <name type="scientific">Neiella marina</name>
    <dbReference type="NCBI Taxonomy" id="508461"/>
    <lineage>
        <taxon>Bacteria</taxon>
        <taxon>Pseudomonadati</taxon>
        <taxon>Pseudomonadota</taxon>
        <taxon>Gammaproteobacteria</taxon>
        <taxon>Alteromonadales</taxon>
        <taxon>Echinimonadaceae</taxon>
        <taxon>Neiella</taxon>
    </lineage>
</organism>
<dbReference type="Pfam" id="PF00425">
    <property type="entry name" value="Chorismate_bind"/>
    <property type="match status" value="1"/>
</dbReference>
<dbReference type="PRINTS" id="PR00095">
    <property type="entry name" value="ANTSNTHASEI"/>
</dbReference>
<evidence type="ECO:0000313" key="7">
    <source>
        <dbReference type="Proteomes" id="UP000619743"/>
    </source>
</evidence>
<dbReference type="PANTHER" id="PTHR11236:SF50">
    <property type="entry name" value="AMINODEOXYCHORISMATE SYNTHASE COMPONENT 1"/>
    <property type="match status" value="1"/>
</dbReference>
<proteinExistence type="predicted"/>
<dbReference type="InterPro" id="IPR015890">
    <property type="entry name" value="Chorismate_C"/>
</dbReference>
<dbReference type="EC" id="2.6.1.85" evidence="1"/>
<dbReference type="GO" id="GO:0000162">
    <property type="term" value="P:L-tryptophan biosynthetic process"/>
    <property type="evidence" value="ECO:0007669"/>
    <property type="project" value="TreeGrafter"/>
</dbReference>
<keyword evidence="7" id="KW-1185">Reference proteome</keyword>
<dbReference type="RefSeq" id="WP_229744678.1">
    <property type="nucleotide sequence ID" value="NZ_BMDX01000005.1"/>
</dbReference>
<feature type="region of interest" description="Disordered" evidence="3">
    <location>
        <begin position="281"/>
        <end position="304"/>
    </location>
</feature>
<dbReference type="EMBL" id="BMDX01000005">
    <property type="protein sequence ID" value="GGA74039.1"/>
    <property type="molecule type" value="Genomic_DNA"/>
</dbReference>
<evidence type="ECO:0000259" key="5">
    <source>
        <dbReference type="Pfam" id="PF04715"/>
    </source>
</evidence>
<evidence type="ECO:0000256" key="1">
    <source>
        <dbReference type="ARBA" id="ARBA00013139"/>
    </source>
</evidence>
<evidence type="ECO:0000256" key="3">
    <source>
        <dbReference type="SAM" id="MobiDB-lite"/>
    </source>
</evidence>
<dbReference type="GO" id="GO:0046820">
    <property type="term" value="F:4-amino-4-deoxychorismate synthase activity"/>
    <property type="evidence" value="ECO:0007669"/>
    <property type="project" value="UniProtKB-EC"/>
</dbReference>
<evidence type="ECO:0000256" key="2">
    <source>
        <dbReference type="ARBA" id="ARBA00022679"/>
    </source>
</evidence>
<dbReference type="Pfam" id="PF04715">
    <property type="entry name" value="Anth_synt_I_N"/>
    <property type="match status" value="1"/>
</dbReference>
<reference evidence="7" key="1">
    <citation type="journal article" date="2019" name="Int. J. Syst. Evol. Microbiol.">
        <title>The Global Catalogue of Microorganisms (GCM) 10K type strain sequencing project: providing services to taxonomists for standard genome sequencing and annotation.</title>
        <authorList>
            <consortium name="The Broad Institute Genomics Platform"/>
            <consortium name="The Broad Institute Genome Sequencing Center for Infectious Disease"/>
            <person name="Wu L."/>
            <person name="Ma J."/>
        </authorList>
    </citation>
    <scope>NUCLEOTIDE SEQUENCE [LARGE SCALE GENOMIC DNA]</scope>
    <source>
        <strain evidence="7">CGMCC 1.10130</strain>
    </source>
</reference>
<keyword evidence="2" id="KW-0808">Transferase</keyword>
<dbReference type="PANTHER" id="PTHR11236">
    <property type="entry name" value="AMINOBENZOATE/ANTHRANILATE SYNTHASE"/>
    <property type="match status" value="1"/>
</dbReference>
<dbReference type="InterPro" id="IPR006805">
    <property type="entry name" value="Anth_synth_I_N"/>
</dbReference>
<dbReference type="AlphaFoldDB" id="A0A8J2XNR6"/>
<sequence>MQQRQGAIELLDWHRFGDPEEIARHFYRQPDFVWLDSANNNHANSRCHIIAWSPRLKLITERGETKIDSQRQQPVQLPTDPKLSPFAAMRYIAKQLAWQSTTQLIQTFDGGWLGFWGYDLGRYLERLPNNAVADIDFPDMAVGWYEAALIIDQTEQRAYVIGESQAVTKLSAELHHLRPAQQAADFRLLSPWTSNMSEQQYQAKFASVQRYLLAGDCYQVNLAQRHQSQFEGEPFNAYLALRQHNAGPFSAYINATKGQVLSLSPERFIECRQQQIETKPIKGTRPRGNDRVSDERQAQELQRADKDRAENLMIVDLLRNDVSKVAAPGSVDVPVLFGIESFPSVHHMVSTVTATLSDEHDVYDLIEGAFPGGSITGAPKIRAMEIIDELEPHRRNIYCGSIGYISVTGQMDTSITIRTLLCDNNQQIYCWAGGGLVADSECSAEYQETHDKVSKILPLLNDLG</sequence>
<dbReference type="InterPro" id="IPR019999">
    <property type="entry name" value="Anth_synth_I-like"/>
</dbReference>
<dbReference type="GO" id="GO:0009396">
    <property type="term" value="P:folic acid-containing compound biosynthetic process"/>
    <property type="evidence" value="ECO:0007669"/>
    <property type="project" value="InterPro"/>
</dbReference>
<dbReference type="SUPFAM" id="SSF56322">
    <property type="entry name" value="ADC synthase"/>
    <property type="match status" value="1"/>
</dbReference>
<dbReference type="InterPro" id="IPR005801">
    <property type="entry name" value="ADC_synthase"/>
</dbReference>